<dbReference type="GO" id="GO:0005829">
    <property type="term" value="C:cytosol"/>
    <property type="evidence" value="ECO:0007669"/>
    <property type="project" value="GOC"/>
</dbReference>
<dbReference type="GO" id="GO:0003924">
    <property type="term" value="F:GTPase activity"/>
    <property type="evidence" value="ECO:0007669"/>
    <property type="project" value="InterPro"/>
</dbReference>
<evidence type="ECO:0000313" key="6">
    <source>
        <dbReference type="Proteomes" id="UP000475037"/>
    </source>
</evidence>
<dbReference type="GO" id="GO:0030670">
    <property type="term" value="C:phagocytic vesicle membrane"/>
    <property type="evidence" value="ECO:0007669"/>
    <property type="project" value="UniProtKB-SubCell"/>
</dbReference>
<keyword evidence="3" id="KW-0547">Nucleotide-binding</keyword>
<organism evidence="5 6">
    <name type="scientific">Crocuta crocuta</name>
    <name type="common">Spotted hyena</name>
    <dbReference type="NCBI Taxonomy" id="9678"/>
    <lineage>
        <taxon>Eukaryota</taxon>
        <taxon>Metazoa</taxon>
        <taxon>Chordata</taxon>
        <taxon>Craniata</taxon>
        <taxon>Vertebrata</taxon>
        <taxon>Euteleostomi</taxon>
        <taxon>Mammalia</taxon>
        <taxon>Eutheria</taxon>
        <taxon>Laurasiatheria</taxon>
        <taxon>Carnivora</taxon>
        <taxon>Feliformia</taxon>
        <taxon>Hyaenidae</taxon>
        <taxon>Crocuta</taxon>
    </lineage>
</organism>
<dbReference type="InterPro" id="IPR027417">
    <property type="entry name" value="P-loop_NTPase"/>
</dbReference>
<comment type="caution">
    <text evidence="5">The sequence shown here is derived from an EMBL/GenBank/DDBJ whole genome shotgun (WGS) entry which is preliminary data.</text>
</comment>
<dbReference type="Pfam" id="PF00071">
    <property type="entry name" value="Ras"/>
    <property type="match status" value="1"/>
</dbReference>
<comment type="subcellular location">
    <subcellularLocation>
        <location evidence="1">Cytoplasmic vesicle</location>
        <location evidence="1">Phagosome membrane</location>
    </subcellularLocation>
</comment>
<name>A0A6G1BBZ2_CROCR</name>
<evidence type="ECO:0000313" key="5">
    <source>
        <dbReference type="EMBL" id="KAF0885489.1"/>
    </source>
</evidence>
<evidence type="ECO:0000256" key="4">
    <source>
        <dbReference type="ARBA" id="ARBA00023134"/>
    </source>
</evidence>
<dbReference type="SUPFAM" id="SSF52540">
    <property type="entry name" value="P-loop containing nucleoside triphosphate hydrolases"/>
    <property type="match status" value="1"/>
</dbReference>
<keyword evidence="6" id="KW-1185">Reference proteome</keyword>
<dbReference type="PANTHER" id="PTHR47981">
    <property type="entry name" value="RAB FAMILY"/>
    <property type="match status" value="1"/>
</dbReference>
<accession>A0A6G1BBZ2</accession>
<dbReference type="EMBL" id="VOAJ01001050">
    <property type="protein sequence ID" value="KAF0885489.1"/>
    <property type="molecule type" value="Genomic_DNA"/>
</dbReference>
<proteinExistence type="inferred from homology"/>
<dbReference type="PANTHER" id="PTHR47981:SF9">
    <property type="entry name" value="RAS-RELATED PROTEIN RAB-9A"/>
    <property type="match status" value="1"/>
</dbReference>
<feature type="non-terminal residue" evidence="5">
    <location>
        <position position="114"/>
    </location>
</feature>
<dbReference type="AlphaFoldDB" id="A0A6G1BBZ2"/>
<evidence type="ECO:0000256" key="2">
    <source>
        <dbReference type="ARBA" id="ARBA00006270"/>
    </source>
</evidence>
<dbReference type="InterPro" id="IPR001806">
    <property type="entry name" value="Small_GTPase"/>
</dbReference>
<comment type="similarity">
    <text evidence="2">Belongs to the small GTPase superfamily. Rab family.</text>
</comment>
<sequence length="114" mass="13339">FISMKIGSKLTKRIQKPKNTVKRGADCCPLNFSVDDTQIFQDSGNQRKEFIHQLHVKDHKIFYFVIWGNKVNLSDCQESIGKAHAWCRDHSNYLYFEMKAKDIRNVTVTFKEAI</sequence>
<reference evidence="5 6" key="1">
    <citation type="submission" date="2019-11" db="EMBL/GenBank/DDBJ databases">
        <authorList>
            <person name="Yang C."/>
            <person name="Li F."/>
        </authorList>
    </citation>
    <scope>NUCLEOTIDE SEQUENCE [LARGE SCALE GENOMIC DNA]</scope>
    <source>
        <strain evidence="5">KB4526</strain>
        <tissue evidence="5">Muscle</tissue>
    </source>
</reference>
<dbReference type="GO" id="GO:0042147">
    <property type="term" value="P:retrograde transport, endosome to Golgi"/>
    <property type="evidence" value="ECO:0007669"/>
    <property type="project" value="TreeGrafter"/>
</dbReference>
<dbReference type="Gene3D" id="3.40.50.300">
    <property type="entry name" value="P-loop containing nucleotide triphosphate hydrolases"/>
    <property type="match status" value="1"/>
</dbReference>
<dbReference type="Proteomes" id="UP000475037">
    <property type="component" value="Unassembled WGS sequence"/>
</dbReference>
<dbReference type="GO" id="GO:0005764">
    <property type="term" value="C:lysosome"/>
    <property type="evidence" value="ECO:0007669"/>
    <property type="project" value="TreeGrafter"/>
</dbReference>
<gene>
    <name evidence="5" type="primary">Rab9a</name>
    <name evidence="5" type="ORF">FOF47_R22267</name>
</gene>
<dbReference type="GO" id="GO:0005525">
    <property type="term" value="F:GTP binding"/>
    <property type="evidence" value="ECO:0007669"/>
    <property type="project" value="UniProtKB-KW"/>
</dbReference>
<evidence type="ECO:0000256" key="3">
    <source>
        <dbReference type="ARBA" id="ARBA00022741"/>
    </source>
</evidence>
<feature type="non-terminal residue" evidence="5">
    <location>
        <position position="1"/>
    </location>
</feature>
<keyword evidence="4" id="KW-0342">GTP-binding</keyword>
<evidence type="ECO:0000256" key="1">
    <source>
        <dbReference type="ARBA" id="ARBA00004580"/>
    </source>
</evidence>
<protein>
    <submittedName>
        <fullName evidence="5">RAB9A protein</fullName>
    </submittedName>
</protein>
<dbReference type="GO" id="GO:0005770">
    <property type="term" value="C:late endosome"/>
    <property type="evidence" value="ECO:0007669"/>
    <property type="project" value="TreeGrafter"/>
</dbReference>